<dbReference type="OrthoDB" id="2220528at2759"/>
<comment type="caution">
    <text evidence="1">The sequence shown here is derived from an EMBL/GenBank/DDBJ whole genome shotgun (WGS) entry which is preliminary data.</text>
</comment>
<dbReference type="SUPFAM" id="SSF81383">
    <property type="entry name" value="F-box domain"/>
    <property type="match status" value="1"/>
</dbReference>
<name>A0A168MBR9_MUCCL</name>
<dbReference type="AlphaFoldDB" id="A0A168MBR9"/>
<protein>
    <recommendedName>
        <fullName evidence="3">F-box domain-containing protein</fullName>
    </recommendedName>
</protein>
<proteinExistence type="predicted"/>
<dbReference type="InterPro" id="IPR036047">
    <property type="entry name" value="F-box-like_dom_sf"/>
</dbReference>
<gene>
    <name evidence="1" type="ORF">MUCCIDRAFT_161407</name>
</gene>
<dbReference type="EMBL" id="AMYB01000003">
    <property type="protein sequence ID" value="OAD04684.1"/>
    <property type="molecule type" value="Genomic_DNA"/>
</dbReference>
<reference evidence="1 2" key="1">
    <citation type="submission" date="2015-06" db="EMBL/GenBank/DDBJ databases">
        <title>Expansion of signal transduction pathways in fungi by whole-genome duplication.</title>
        <authorList>
            <consortium name="DOE Joint Genome Institute"/>
            <person name="Corrochano L.M."/>
            <person name="Kuo A."/>
            <person name="Marcet-Houben M."/>
            <person name="Polaino S."/>
            <person name="Salamov A."/>
            <person name="Villalobos J.M."/>
            <person name="Alvarez M.I."/>
            <person name="Avalos J."/>
            <person name="Benito E.P."/>
            <person name="Benoit I."/>
            <person name="Burger G."/>
            <person name="Camino L.P."/>
            <person name="Canovas D."/>
            <person name="Cerda-Olmedo E."/>
            <person name="Cheng J.-F."/>
            <person name="Dominguez A."/>
            <person name="Elias M."/>
            <person name="Eslava A.P."/>
            <person name="Glaser F."/>
            <person name="Grimwood J."/>
            <person name="Gutierrez G."/>
            <person name="Heitman J."/>
            <person name="Henrissat B."/>
            <person name="Iturriaga E.A."/>
            <person name="Lang B.F."/>
            <person name="Lavin J.L."/>
            <person name="Lee S."/>
            <person name="Li W."/>
            <person name="Lindquist E."/>
            <person name="Lopez-Garcia S."/>
            <person name="Luque E.M."/>
            <person name="Marcos A.T."/>
            <person name="Martin J."/>
            <person name="Mccluskey K."/>
            <person name="Medina H.R."/>
            <person name="Miralles-Duran A."/>
            <person name="Miyazaki A."/>
            <person name="Munoz-Torres E."/>
            <person name="Oguiza J.A."/>
            <person name="Ohm R."/>
            <person name="Olmedo M."/>
            <person name="Orejas M."/>
            <person name="Ortiz-Castellanos L."/>
            <person name="Pisabarro A.G."/>
            <person name="Rodriguez-Romero J."/>
            <person name="Ruiz-Herrera J."/>
            <person name="Ruiz-Vazquez R."/>
            <person name="Sanz C."/>
            <person name="Schackwitz W."/>
            <person name="Schmutz J."/>
            <person name="Shahriari M."/>
            <person name="Shelest E."/>
            <person name="Silva-Franco F."/>
            <person name="Soanes D."/>
            <person name="Syed K."/>
            <person name="Tagua V.G."/>
            <person name="Talbot N.J."/>
            <person name="Thon M."/>
            <person name="De Vries R.P."/>
            <person name="Wiebenga A."/>
            <person name="Yadav J.S."/>
            <person name="Braun E.L."/>
            <person name="Baker S."/>
            <person name="Garre V."/>
            <person name="Horwitz B."/>
            <person name="Torres-Martinez S."/>
            <person name="Idnurm A."/>
            <person name="Herrera-Estrella A."/>
            <person name="Gabaldon T."/>
            <person name="Grigoriev I.V."/>
        </authorList>
    </citation>
    <scope>NUCLEOTIDE SEQUENCE [LARGE SCALE GENOMIC DNA]</scope>
    <source>
        <strain evidence="1 2">CBS 277.49</strain>
    </source>
</reference>
<accession>A0A168MBR9</accession>
<dbReference type="Proteomes" id="UP000077051">
    <property type="component" value="Unassembled WGS sequence"/>
</dbReference>
<evidence type="ECO:0008006" key="3">
    <source>
        <dbReference type="Google" id="ProtNLM"/>
    </source>
</evidence>
<sequence>MAKVHTFPEELLIIVFNSIDAVARLAQCRLVCKGWNEPATRVMLSKKISVTSEEQALQLYRHLFKDPRKTSLIKHLHFELDEEHLPLVIEHLLRLTFTPKIQKFTGFAKADKFFTTLFEIADNTASSFDQLQSLTEYTGESDDISSQQYLKFKGAVRTFTLEITKASSGNSSSITWTEQLKEFPNLSKFILEGYPDWLEGIDYRIKECHYIKTLILKDIDYGAQNHGKLSKRDVRIWIADKHVKKVKSLRTIRIEALCRAELIEYLLFKYPNVTDITIKGDVWVPTYNRPNMDQDNLNRILDAVRTVRQKHINLVLPENIKMKNVIEFATTRDEDIRFTIEQINNQSQLVMKIN</sequence>
<organism evidence="1 2">
    <name type="scientific">Mucor lusitanicus CBS 277.49</name>
    <dbReference type="NCBI Taxonomy" id="747725"/>
    <lineage>
        <taxon>Eukaryota</taxon>
        <taxon>Fungi</taxon>
        <taxon>Fungi incertae sedis</taxon>
        <taxon>Mucoromycota</taxon>
        <taxon>Mucoromycotina</taxon>
        <taxon>Mucoromycetes</taxon>
        <taxon>Mucorales</taxon>
        <taxon>Mucorineae</taxon>
        <taxon>Mucoraceae</taxon>
        <taxon>Mucor</taxon>
    </lineage>
</organism>
<dbReference type="Gene3D" id="1.20.1280.50">
    <property type="match status" value="1"/>
</dbReference>
<dbReference type="VEuPathDB" id="FungiDB:MUCCIDRAFT_161407"/>
<keyword evidence="2" id="KW-1185">Reference proteome</keyword>
<evidence type="ECO:0000313" key="1">
    <source>
        <dbReference type="EMBL" id="OAD04684.1"/>
    </source>
</evidence>
<evidence type="ECO:0000313" key="2">
    <source>
        <dbReference type="Proteomes" id="UP000077051"/>
    </source>
</evidence>